<keyword evidence="3" id="KW-1185">Reference proteome</keyword>
<feature type="signal peptide" evidence="1">
    <location>
        <begin position="1"/>
        <end position="17"/>
    </location>
</feature>
<dbReference type="PANTHER" id="PTHR38742">
    <property type="entry name" value="PROTEIN GP17"/>
    <property type="match status" value="1"/>
</dbReference>
<name>A0A8S1WSL6_PAROT</name>
<comment type="caution">
    <text evidence="2">The sequence shown here is derived from an EMBL/GenBank/DDBJ whole genome shotgun (WGS) entry which is preliminary data.</text>
</comment>
<evidence type="ECO:0000313" key="3">
    <source>
        <dbReference type="Proteomes" id="UP000683925"/>
    </source>
</evidence>
<protein>
    <submittedName>
        <fullName evidence="2">Uncharacterized protein</fullName>
    </submittedName>
</protein>
<sequence length="317" mass="35453">MKATLLMVLTLLVLGNSQQVGTHAKNAYLIVKGVIEGVQVDGHVEVKQIMSCLKNSEQLIYTIGKAIENLKTNAIEEVKEGIKLIGVAIQQIPDSITTCESGSEEMVVLSQLLTNMLEQLRNPQTFSYEMSYKQGNQQLLYIIQTLLLTTGNKELMKILENRLDLCWFNYLKQQKALRLLFLMANSQKQLIKFKIKNIKDCLDGVRGIGGIMINFNNAVRNLEDGSLSSDILSLSSFVEVMKFSKTLKACKSAWEVAVMAGTAIGLAGTSKDTQSFIQDFATQLKNFFVDVISALTICYIALKRNLIKFCSYIRRNI</sequence>
<evidence type="ECO:0000256" key="1">
    <source>
        <dbReference type="SAM" id="SignalP"/>
    </source>
</evidence>
<dbReference type="Proteomes" id="UP000683925">
    <property type="component" value="Unassembled WGS sequence"/>
</dbReference>
<evidence type="ECO:0000313" key="2">
    <source>
        <dbReference type="EMBL" id="CAD8191209.1"/>
    </source>
</evidence>
<reference evidence="2" key="1">
    <citation type="submission" date="2021-01" db="EMBL/GenBank/DDBJ databases">
        <authorList>
            <consortium name="Genoscope - CEA"/>
            <person name="William W."/>
        </authorList>
    </citation>
    <scope>NUCLEOTIDE SEQUENCE</scope>
</reference>
<gene>
    <name evidence="2" type="ORF">POCTA_138.1.T0990089</name>
</gene>
<dbReference type="EMBL" id="CAJJDP010000098">
    <property type="protein sequence ID" value="CAD8191209.1"/>
    <property type="molecule type" value="Genomic_DNA"/>
</dbReference>
<accession>A0A8S1WSL6</accession>
<proteinExistence type="predicted"/>
<organism evidence="2 3">
    <name type="scientific">Paramecium octaurelia</name>
    <dbReference type="NCBI Taxonomy" id="43137"/>
    <lineage>
        <taxon>Eukaryota</taxon>
        <taxon>Sar</taxon>
        <taxon>Alveolata</taxon>
        <taxon>Ciliophora</taxon>
        <taxon>Intramacronucleata</taxon>
        <taxon>Oligohymenophorea</taxon>
        <taxon>Peniculida</taxon>
        <taxon>Parameciidae</taxon>
        <taxon>Paramecium</taxon>
    </lineage>
</organism>
<feature type="chain" id="PRO_5035862672" evidence="1">
    <location>
        <begin position="18"/>
        <end position="317"/>
    </location>
</feature>
<dbReference type="PANTHER" id="PTHR38742:SF1">
    <property type="entry name" value="SECRETED PROTEIN C"/>
    <property type="match status" value="1"/>
</dbReference>
<dbReference type="AlphaFoldDB" id="A0A8S1WSL6"/>
<keyword evidence="1" id="KW-0732">Signal</keyword>
<dbReference type="OrthoDB" id="292893at2759"/>